<sequence length="79" mass="9043">MLLIRHPNIKLFISQGGIQSIEEAIFTHVPMVVMPFYGDQLKNARIVERKEFGKFVNHKPMLIKEGLKNAIVEVISNPK</sequence>
<evidence type="ECO:0000256" key="2">
    <source>
        <dbReference type="ARBA" id="ARBA00022676"/>
    </source>
</evidence>
<keyword evidence="3" id="KW-0808">Transferase</keyword>
<evidence type="ECO:0000256" key="1">
    <source>
        <dbReference type="ARBA" id="ARBA00009995"/>
    </source>
</evidence>
<dbReference type="Proteomes" id="UP001162156">
    <property type="component" value="Unassembled WGS sequence"/>
</dbReference>
<dbReference type="InterPro" id="IPR050271">
    <property type="entry name" value="UDP-glycosyltransferase"/>
</dbReference>
<comment type="caution">
    <text evidence="4">The sequence shown here is derived from an EMBL/GenBank/DDBJ whole genome shotgun (WGS) entry which is preliminary data.</text>
</comment>
<gene>
    <name evidence="4" type="ORF">NQ314_015082</name>
</gene>
<dbReference type="InterPro" id="IPR002213">
    <property type="entry name" value="UDP_glucos_trans"/>
</dbReference>
<dbReference type="Gene3D" id="3.40.50.2000">
    <property type="entry name" value="Glycogen Phosphorylase B"/>
    <property type="match status" value="1"/>
</dbReference>
<evidence type="ECO:0008006" key="6">
    <source>
        <dbReference type="Google" id="ProtNLM"/>
    </source>
</evidence>
<evidence type="ECO:0000256" key="3">
    <source>
        <dbReference type="ARBA" id="ARBA00022679"/>
    </source>
</evidence>
<dbReference type="GO" id="GO:0008194">
    <property type="term" value="F:UDP-glycosyltransferase activity"/>
    <property type="evidence" value="ECO:0007669"/>
    <property type="project" value="InterPro"/>
</dbReference>
<dbReference type="AlphaFoldDB" id="A0AAV8WZX6"/>
<evidence type="ECO:0000313" key="5">
    <source>
        <dbReference type="Proteomes" id="UP001162156"/>
    </source>
</evidence>
<proteinExistence type="inferred from homology"/>
<protein>
    <recommendedName>
        <fullName evidence="6">Glucuronosyltransferase</fullName>
    </recommendedName>
</protein>
<organism evidence="4 5">
    <name type="scientific">Rhamnusium bicolor</name>
    <dbReference type="NCBI Taxonomy" id="1586634"/>
    <lineage>
        <taxon>Eukaryota</taxon>
        <taxon>Metazoa</taxon>
        <taxon>Ecdysozoa</taxon>
        <taxon>Arthropoda</taxon>
        <taxon>Hexapoda</taxon>
        <taxon>Insecta</taxon>
        <taxon>Pterygota</taxon>
        <taxon>Neoptera</taxon>
        <taxon>Endopterygota</taxon>
        <taxon>Coleoptera</taxon>
        <taxon>Polyphaga</taxon>
        <taxon>Cucujiformia</taxon>
        <taxon>Chrysomeloidea</taxon>
        <taxon>Cerambycidae</taxon>
        <taxon>Lepturinae</taxon>
        <taxon>Rhagiini</taxon>
        <taxon>Rhamnusium</taxon>
    </lineage>
</organism>
<evidence type="ECO:0000313" key="4">
    <source>
        <dbReference type="EMBL" id="KAJ8931963.1"/>
    </source>
</evidence>
<dbReference type="Pfam" id="PF00201">
    <property type="entry name" value="UDPGT"/>
    <property type="match status" value="1"/>
</dbReference>
<accession>A0AAV8WZX6</accession>
<keyword evidence="5" id="KW-1185">Reference proteome</keyword>
<name>A0AAV8WZX6_9CUCU</name>
<dbReference type="EMBL" id="JANEYF010004182">
    <property type="protein sequence ID" value="KAJ8931963.1"/>
    <property type="molecule type" value="Genomic_DNA"/>
</dbReference>
<keyword evidence="2" id="KW-0328">Glycosyltransferase</keyword>
<dbReference type="SUPFAM" id="SSF53756">
    <property type="entry name" value="UDP-Glycosyltransferase/glycogen phosphorylase"/>
    <property type="match status" value="1"/>
</dbReference>
<dbReference type="PANTHER" id="PTHR48043:SF159">
    <property type="entry name" value="EG:EG0003.4 PROTEIN-RELATED"/>
    <property type="match status" value="1"/>
</dbReference>
<comment type="similarity">
    <text evidence="1">Belongs to the UDP-glycosyltransferase family.</text>
</comment>
<dbReference type="PANTHER" id="PTHR48043">
    <property type="entry name" value="EG:EG0003.4 PROTEIN-RELATED"/>
    <property type="match status" value="1"/>
</dbReference>
<reference evidence="4" key="1">
    <citation type="journal article" date="2023" name="Insect Mol. Biol.">
        <title>Genome sequencing provides insights into the evolution of gene families encoding plant cell wall-degrading enzymes in longhorned beetles.</title>
        <authorList>
            <person name="Shin N.R."/>
            <person name="Okamura Y."/>
            <person name="Kirsch R."/>
            <person name="Pauchet Y."/>
        </authorList>
    </citation>
    <scope>NUCLEOTIDE SEQUENCE</scope>
    <source>
        <strain evidence="4">RBIC_L_NR</strain>
    </source>
</reference>